<organism evidence="2 3">
    <name type="scientific">Luteococcus peritonei</name>
    <dbReference type="NCBI Taxonomy" id="88874"/>
    <lineage>
        <taxon>Bacteria</taxon>
        <taxon>Bacillati</taxon>
        <taxon>Actinomycetota</taxon>
        <taxon>Actinomycetes</taxon>
        <taxon>Propionibacteriales</taxon>
        <taxon>Propionibacteriaceae</taxon>
        <taxon>Luteococcus</taxon>
    </lineage>
</organism>
<reference evidence="3" key="1">
    <citation type="journal article" date="2019" name="Int. J. Syst. Evol. Microbiol.">
        <title>The Global Catalogue of Microorganisms (GCM) 10K type strain sequencing project: providing services to taxonomists for standard genome sequencing and annotation.</title>
        <authorList>
            <consortium name="The Broad Institute Genomics Platform"/>
            <consortium name="The Broad Institute Genome Sequencing Center for Infectious Disease"/>
            <person name="Wu L."/>
            <person name="Ma J."/>
        </authorList>
    </citation>
    <scope>NUCLEOTIDE SEQUENCE [LARGE SCALE GENOMIC DNA]</scope>
    <source>
        <strain evidence="3">CAIM 431</strain>
    </source>
</reference>
<keyword evidence="3" id="KW-1185">Reference proteome</keyword>
<evidence type="ECO:0000313" key="3">
    <source>
        <dbReference type="Proteomes" id="UP001597326"/>
    </source>
</evidence>
<sequence>MTIRAGAPAVVAAALLATAACSTTTPTEPRATAPAATASSVAPSAASTALLRPGAARTALDALVRASGGLPVIKVDMSASSATLSALKDGRVVAWRWDAGVVTPVESDIEYIKQASFSPADYAVDRLPQILTQAARVSGSSSNQELQIVEYDQGQVLMTVTTRPESMPVFFRPDGSAINRLDFTTADGFREAIRDTAGTGRVLAMGWDADGGFWADTASRDEDGVVDRMTRQAKVPSWRSARKADATGPTFPASQVDPAVLARLAASLPASEGHPEATPSFQIERKYQMALPVITWDVGGTTVVTTLAGTDITATVGG</sequence>
<dbReference type="RefSeq" id="WP_343871796.1">
    <property type="nucleotide sequence ID" value="NZ_BAAAIX010000002.1"/>
</dbReference>
<dbReference type="PROSITE" id="PS51257">
    <property type="entry name" value="PROKAR_LIPOPROTEIN"/>
    <property type="match status" value="1"/>
</dbReference>
<dbReference type="EMBL" id="JBHUFZ010000002">
    <property type="protein sequence ID" value="MFD1888714.1"/>
    <property type="molecule type" value="Genomic_DNA"/>
</dbReference>
<evidence type="ECO:0008006" key="4">
    <source>
        <dbReference type="Google" id="ProtNLM"/>
    </source>
</evidence>
<gene>
    <name evidence="2" type="ORF">ACFSCS_00735</name>
</gene>
<feature type="signal peptide" evidence="1">
    <location>
        <begin position="1"/>
        <end position="19"/>
    </location>
</feature>
<name>A0ABW4RRM4_9ACTN</name>
<protein>
    <recommendedName>
        <fullName evidence="4">DUF2092 domain-containing protein</fullName>
    </recommendedName>
</protein>
<dbReference type="SUPFAM" id="SSF50952">
    <property type="entry name" value="Soluble quinoprotein glucose dehydrogenase"/>
    <property type="match status" value="1"/>
</dbReference>
<comment type="caution">
    <text evidence="2">The sequence shown here is derived from an EMBL/GenBank/DDBJ whole genome shotgun (WGS) entry which is preliminary data.</text>
</comment>
<evidence type="ECO:0000313" key="2">
    <source>
        <dbReference type="EMBL" id="MFD1888714.1"/>
    </source>
</evidence>
<evidence type="ECO:0000256" key="1">
    <source>
        <dbReference type="SAM" id="SignalP"/>
    </source>
</evidence>
<proteinExistence type="predicted"/>
<dbReference type="Proteomes" id="UP001597326">
    <property type="component" value="Unassembled WGS sequence"/>
</dbReference>
<keyword evidence="1" id="KW-0732">Signal</keyword>
<dbReference type="InterPro" id="IPR011041">
    <property type="entry name" value="Quinoprot_gluc/sorb_DH_b-prop"/>
</dbReference>
<feature type="chain" id="PRO_5047462765" description="DUF2092 domain-containing protein" evidence="1">
    <location>
        <begin position="20"/>
        <end position="318"/>
    </location>
</feature>
<accession>A0ABW4RRM4</accession>